<dbReference type="EMBL" id="MCGR01000085">
    <property type="protein sequence ID" value="ORY56552.1"/>
    <property type="molecule type" value="Genomic_DNA"/>
</dbReference>
<keyword evidence="2" id="KW-1185">Reference proteome</keyword>
<protein>
    <submittedName>
        <fullName evidence="1">Uncharacterized protein</fullName>
    </submittedName>
</protein>
<dbReference type="OrthoDB" id="2540913at2759"/>
<evidence type="ECO:0000313" key="1">
    <source>
        <dbReference type="EMBL" id="ORY56552.1"/>
    </source>
</evidence>
<proteinExistence type="predicted"/>
<organism evidence="1 2">
    <name type="scientific">Leucosporidium creatinivorum</name>
    <dbReference type="NCBI Taxonomy" id="106004"/>
    <lineage>
        <taxon>Eukaryota</taxon>
        <taxon>Fungi</taxon>
        <taxon>Dikarya</taxon>
        <taxon>Basidiomycota</taxon>
        <taxon>Pucciniomycotina</taxon>
        <taxon>Microbotryomycetes</taxon>
        <taxon>Leucosporidiales</taxon>
        <taxon>Leucosporidium</taxon>
    </lineage>
</organism>
<gene>
    <name evidence="1" type="ORF">BCR35DRAFT_355598</name>
</gene>
<sequence>MAPDPQNASSPPARRTLADLPPELKGIIARMAREQDSAFQQRMKGLELQCDTVRLGKSDWHGRSAHALFLVDRAWNMAVTPMLFETIDSNRCKEKIFGFQIARKHARFVKRVHFCQEAREEEEDWESLLRATPSFVNLEHVTFAYEASNALFNAEGHPDDDQAAYREALQSVAPSVRSLRIEEPCPGVVRWMLPMFVNLRRFEWTIFFEDSDQPGCLALKAMARCSTLEHLTLLGETEELFEEYVEEEETKARSWPSLRSLTVGVSTHLGIEGWRFIRSFRETLERVTVDLHPTHDQSQRSRNEHLPLLTLFSASPIRHLDLFVLDDEIDGLLPAAPALFSTTLLETILRLFPVHLQSLKLNYLPLQTLHDLHLLAPTLHSLASARNVSLTLGPSYDVFLHRPRRNSDPPLAEVDNAPLHPQHFVKSREDVEEVLRFGSEQAAGLSLMEDVAGMERLIEVLEPLKEHMMRARD</sequence>
<accession>A0A1Y2DBA7</accession>
<reference evidence="1 2" key="1">
    <citation type="submission" date="2016-07" db="EMBL/GenBank/DDBJ databases">
        <title>Pervasive Adenine N6-methylation of Active Genes in Fungi.</title>
        <authorList>
            <consortium name="DOE Joint Genome Institute"/>
            <person name="Mondo S.J."/>
            <person name="Dannebaum R.O."/>
            <person name="Kuo R.C."/>
            <person name="Labutti K."/>
            <person name="Haridas S."/>
            <person name="Kuo A."/>
            <person name="Salamov A."/>
            <person name="Ahrendt S.R."/>
            <person name="Lipzen A."/>
            <person name="Sullivan W."/>
            <person name="Andreopoulos W.B."/>
            <person name="Clum A."/>
            <person name="Lindquist E."/>
            <person name="Daum C."/>
            <person name="Ramamoorthy G.K."/>
            <person name="Gryganskyi A."/>
            <person name="Culley D."/>
            <person name="Magnuson J.K."/>
            <person name="James T.Y."/>
            <person name="O'Malley M.A."/>
            <person name="Stajich J.E."/>
            <person name="Spatafora J.W."/>
            <person name="Visel A."/>
            <person name="Grigoriev I.V."/>
        </authorList>
    </citation>
    <scope>NUCLEOTIDE SEQUENCE [LARGE SCALE GENOMIC DNA]</scope>
    <source>
        <strain evidence="1 2">62-1032</strain>
    </source>
</reference>
<dbReference type="InParanoid" id="A0A1Y2DBA7"/>
<dbReference type="Proteomes" id="UP000193467">
    <property type="component" value="Unassembled WGS sequence"/>
</dbReference>
<dbReference type="AlphaFoldDB" id="A0A1Y2DBA7"/>
<comment type="caution">
    <text evidence="1">The sequence shown here is derived from an EMBL/GenBank/DDBJ whole genome shotgun (WGS) entry which is preliminary data.</text>
</comment>
<name>A0A1Y2DBA7_9BASI</name>
<evidence type="ECO:0000313" key="2">
    <source>
        <dbReference type="Proteomes" id="UP000193467"/>
    </source>
</evidence>